<feature type="non-terminal residue" evidence="2">
    <location>
        <position position="30"/>
    </location>
</feature>
<evidence type="ECO:0000259" key="1">
    <source>
        <dbReference type="PROSITE" id="PS51385"/>
    </source>
</evidence>
<organism evidence="2">
    <name type="scientific">marine metagenome</name>
    <dbReference type="NCBI Taxonomy" id="408172"/>
    <lineage>
        <taxon>unclassified sequences</taxon>
        <taxon>metagenomes</taxon>
        <taxon>ecological metagenomes</taxon>
    </lineage>
</organism>
<proteinExistence type="predicted"/>
<evidence type="ECO:0000313" key="2">
    <source>
        <dbReference type="EMBL" id="SVE28320.1"/>
    </source>
</evidence>
<reference evidence="2" key="1">
    <citation type="submission" date="2018-05" db="EMBL/GenBank/DDBJ databases">
        <authorList>
            <person name="Lanie J.A."/>
            <person name="Ng W.-L."/>
            <person name="Kazmierczak K.M."/>
            <person name="Andrzejewski T.M."/>
            <person name="Davidsen T.M."/>
            <person name="Wayne K.J."/>
            <person name="Tettelin H."/>
            <person name="Glass J.I."/>
            <person name="Rusch D."/>
            <person name="Podicherti R."/>
            <person name="Tsui H.-C.T."/>
            <person name="Winkler M.E."/>
        </authorList>
    </citation>
    <scope>NUCLEOTIDE SEQUENCE</scope>
</reference>
<dbReference type="AlphaFoldDB" id="A0A383C8F5"/>
<name>A0A383C8F5_9ZZZZ</name>
<dbReference type="InterPro" id="IPR036652">
    <property type="entry name" value="YjeF_N_dom_sf"/>
</dbReference>
<dbReference type="SUPFAM" id="SSF64153">
    <property type="entry name" value="YjeF N-terminal domain-like"/>
    <property type="match status" value="1"/>
</dbReference>
<dbReference type="InterPro" id="IPR004443">
    <property type="entry name" value="YjeF_N_dom"/>
</dbReference>
<protein>
    <recommendedName>
        <fullName evidence="1">YjeF N-terminal domain-containing protein</fullName>
    </recommendedName>
</protein>
<dbReference type="PROSITE" id="PS51385">
    <property type="entry name" value="YJEF_N"/>
    <property type="match status" value="1"/>
</dbReference>
<sequence>MTNAGKVIADYILNNYSQSEKIVFVCGSGN</sequence>
<dbReference type="Gene3D" id="3.40.50.10260">
    <property type="entry name" value="YjeF N-terminal domain"/>
    <property type="match status" value="1"/>
</dbReference>
<feature type="domain" description="YjeF N-terminal" evidence="1">
    <location>
        <begin position="1"/>
        <end position="30"/>
    </location>
</feature>
<accession>A0A383C8F5</accession>
<gene>
    <name evidence="2" type="ORF">METZ01_LOCUS481174</name>
</gene>
<dbReference type="EMBL" id="UINC01206615">
    <property type="protein sequence ID" value="SVE28320.1"/>
    <property type="molecule type" value="Genomic_DNA"/>
</dbReference>